<comment type="caution">
    <text evidence="2">The sequence shown here is derived from an EMBL/GenBank/DDBJ whole genome shotgun (WGS) entry which is preliminary data.</text>
</comment>
<protein>
    <submittedName>
        <fullName evidence="2">Uncharacterized protein</fullName>
    </submittedName>
</protein>
<dbReference type="EMBL" id="QGNW01001965">
    <property type="protein sequence ID" value="RVW27120.1"/>
    <property type="molecule type" value="Genomic_DNA"/>
</dbReference>
<feature type="compositionally biased region" description="Basic residues" evidence="1">
    <location>
        <begin position="1"/>
        <end position="10"/>
    </location>
</feature>
<accession>A0A438CV99</accession>
<evidence type="ECO:0000313" key="3">
    <source>
        <dbReference type="Proteomes" id="UP000288805"/>
    </source>
</evidence>
<dbReference type="AlphaFoldDB" id="A0A438CV99"/>
<dbReference type="Proteomes" id="UP000288805">
    <property type="component" value="Unassembled WGS sequence"/>
</dbReference>
<gene>
    <name evidence="2" type="ORF">CK203_098952</name>
</gene>
<reference evidence="2 3" key="1">
    <citation type="journal article" date="2018" name="PLoS Genet.">
        <title>Population sequencing reveals clonal diversity and ancestral inbreeding in the grapevine cultivar Chardonnay.</title>
        <authorList>
            <person name="Roach M.J."/>
            <person name="Johnson D.L."/>
            <person name="Bohlmann J."/>
            <person name="van Vuuren H.J."/>
            <person name="Jones S.J."/>
            <person name="Pretorius I.S."/>
            <person name="Schmidt S.A."/>
            <person name="Borneman A.R."/>
        </authorList>
    </citation>
    <scope>NUCLEOTIDE SEQUENCE [LARGE SCALE GENOMIC DNA]</scope>
    <source>
        <strain evidence="3">cv. Chardonnay</strain>
        <tissue evidence="2">Leaf</tissue>
    </source>
</reference>
<evidence type="ECO:0000313" key="2">
    <source>
        <dbReference type="EMBL" id="RVW27120.1"/>
    </source>
</evidence>
<sequence length="141" mass="15634">MAPSHRKKTVGKQATTESSPPGDGKIKRRKRGTTHPGFNIRPPVASVREASSKFKARTRVNIPGTARAIQKLQPKRQRDRKSQLSNSMRARLGPQEPGRPRPPVATTWAARPDPVVTPMVQNVLPTVTLWSPPWCGTFTRT</sequence>
<feature type="region of interest" description="Disordered" evidence="1">
    <location>
        <begin position="1"/>
        <end position="110"/>
    </location>
</feature>
<proteinExistence type="predicted"/>
<organism evidence="2 3">
    <name type="scientific">Vitis vinifera</name>
    <name type="common">Grape</name>
    <dbReference type="NCBI Taxonomy" id="29760"/>
    <lineage>
        <taxon>Eukaryota</taxon>
        <taxon>Viridiplantae</taxon>
        <taxon>Streptophyta</taxon>
        <taxon>Embryophyta</taxon>
        <taxon>Tracheophyta</taxon>
        <taxon>Spermatophyta</taxon>
        <taxon>Magnoliopsida</taxon>
        <taxon>eudicotyledons</taxon>
        <taxon>Gunneridae</taxon>
        <taxon>Pentapetalae</taxon>
        <taxon>rosids</taxon>
        <taxon>Vitales</taxon>
        <taxon>Vitaceae</taxon>
        <taxon>Viteae</taxon>
        <taxon>Vitis</taxon>
    </lineage>
</organism>
<name>A0A438CV99_VITVI</name>
<evidence type="ECO:0000256" key="1">
    <source>
        <dbReference type="SAM" id="MobiDB-lite"/>
    </source>
</evidence>